<sequence length="99" mass="11777">MTITNENVSLEIFDQLNVEIEKLVEVIQQVIIKKRKGEHLTEKIEEFDERHKNTEDMLRRLKQSVREKAKKKNSRNSRRGMESRKVCEDGFVESFRGTN</sequence>
<dbReference type="Proteomes" id="UP000813462">
    <property type="component" value="Unassembled WGS sequence"/>
</dbReference>
<organism evidence="2 3">
    <name type="scientific">Ziziphus jujuba var. spinosa</name>
    <dbReference type="NCBI Taxonomy" id="714518"/>
    <lineage>
        <taxon>Eukaryota</taxon>
        <taxon>Viridiplantae</taxon>
        <taxon>Streptophyta</taxon>
        <taxon>Embryophyta</taxon>
        <taxon>Tracheophyta</taxon>
        <taxon>Spermatophyta</taxon>
        <taxon>Magnoliopsida</taxon>
        <taxon>eudicotyledons</taxon>
        <taxon>Gunneridae</taxon>
        <taxon>Pentapetalae</taxon>
        <taxon>rosids</taxon>
        <taxon>fabids</taxon>
        <taxon>Rosales</taxon>
        <taxon>Rhamnaceae</taxon>
        <taxon>Paliureae</taxon>
        <taxon>Ziziphus</taxon>
    </lineage>
</organism>
<evidence type="ECO:0000256" key="1">
    <source>
        <dbReference type="SAM" id="MobiDB-lite"/>
    </source>
</evidence>
<accession>A0A978UKL6</accession>
<evidence type="ECO:0000313" key="2">
    <source>
        <dbReference type="EMBL" id="KAH7515368.1"/>
    </source>
</evidence>
<feature type="region of interest" description="Disordered" evidence="1">
    <location>
        <begin position="65"/>
        <end position="84"/>
    </location>
</feature>
<reference evidence="2" key="1">
    <citation type="journal article" date="2021" name="Front. Plant Sci.">
        <title>Chromosome-Scale Genome Assembly for Chinese Sour Jujube and Insights Into Its Genome Evolution and Domestication Signature.</title>
        <authorList>
            <person name="Shen L.-Y."/>
            <person name="Luo H."/>
            <person name="Wang X.-L."/>
            <person name="Wang X.-M."/>
            <person name="Qiu X.-J."/>
            <person name="Liu H."/>
            <person name="Zhou S.-S."/>
            <person name="Jia K.-H."/>
            <person name="Nie S."/>
            <person name="Bao Y.-T."/>
            <person name="Zhang R.-G."/>
            <person name="Yun Q.-Z."/>
            <person name="Chai Y.-H."/>
            <person name="Lu J.-Y."/>
            <person name="Li Y."/>
            <person name="Zhao S.-W."/>
            <person name="Mao J.-F."/>
            <person name="Jia S.-G."/>
            <person name="Mao Y.-M."/>
        </authorList>
    </citation>
    <scope>NUCLEOTIDE SEQUENCE</scope>
    <source>
        <strain evidence="2">AT0</strain>
        <tissue evidence="2">Leaf</tissue>
    </source>
</reference>
<gene>
    <name evidence="2" type="ORF">FEM48_Zijuj10G0019100</name>
</gene>
<feature type="compositionally biased region" description="Basic residues" evidence="1">
    <location>
        <begin position="68"/>
        <end position="78"/>
    </location>
</feature>
<name>A0A978UKL6_ZIZJJ</name>
<proteinExistence type="predicted"/>
<evidence type="ECO:0000313" key="3">
    <source>
        <dbReference type="Proteomes" id="UP000813462"/>
    </source>
</evidence>
<dbReference type="AlphaFoldDB" id="A0A978UKL6"/>
<protein>
    <submittedName>
        <fullName evidence="2">Uncharacterized protein</fullName>
    </submittedName>
</protein>
<dbReference type="EMBL" id="JAEACU010000010">
    <property type="protein sequence ID" value="KAH7515368.1"/>
    <property type="molecule type" value="Genomic_DNA"/>
</dbReference>
<comment type="caution">
    <text evidence="2">The sequence shown here is derived from an EMBL/GenBank/DDBJ whole genome shotgun (WGS) entry which is preliminary data.</text>
</comment>